<evidence type="ECO:0008006" key="4">
    <source>
        <dbReference type="Google" id="ProtNLM"/>
    </source>
</evidence>
<comment type="caution">
    <text evidence="2">The sequence shown here is derived from an EMBL/GenBank/DDBJ whole genome shotgun (WGS) entry which is preliminary data.</text>
</comment>
<organism evidence="2 3">
    <name type="scientific">Plantactinospora alkalitolerans</name>
    <dbReference type="NCBI Taxonomy" id="2789879"/>
    <lineage>
        <taxon>Bacteria</taxon>
        <taxon>Bacillati</taxon>
        <taxon>Actinomycetota</taxon>
        <taxon>Actinomycetes</taxon>
        <taxon>Micromonosporales</taxon>
        <taxon>Micromonosporaceae</taxon>
        <taxon>Plantactinospora</taxon>
    </lineage>
</organism>
<dbReference type="Proteomes" id="UP000638560">
    <property type="component" value="Unassembled WGS sequence"/>
</dbReference>
<keyword evidence="3" id="KW-1185">Reference proteome</keyword>
<evidence type="ECO:0000313" key="3">
    <source>
        <dbReference type="Proteomes" id="UP000638560"/>
    </source>
</evidence>
<evidence type="ECO:0000256" key="1">
    <source>
        <dbReference type="SAM" id="Phobius"/>
    </source>
</evidence>
<keyword evidence="1" id="KW-0812">Transmembrane</keyword>
<name>A0ABS0H135_9ACTN</name>
<proteinExistence type="predicted"/>
<feature type="transmembrane region" description="Helical" evidence="1">
    <location>
        <begin position="97"/>
        <end position="114"/>
    </location>
</feature>
<feature type="transmembrane region" description="Helical" evidence="1">
    <location>
        <begin position="63"/>
        <end position="85"/>
    </location>
</feature>
<keyword evidence="1" id="KW-1133">Transmembrane helix</keyword>
<evidence type="ECO:0000313" key="2">
    <source>
        <dbReference type="EMBL" id="MBF9131874.1"/>
    </source>
</evidence>
<sequence>MTEQVRASDSASWFQTEQAWERISKQHPDPAKAMDALMELVRCDMDHRHSQERSARRRQWANWWLRLVRVLLGFGALVLIARVAVEFLNQQAPVQGMVILLVGSVPITALFVTGKTEAAPRPPREALQSPAPPPV</sequence>
<gene>
    <name evidence="2" type="ORF">I0C86_23330</name>
</gene>
<protein>
    <recommendedName>
        <fullName evidence="4">DUF3040 domain-containing protein</fullName>
    </recommendedName>
</protein>
<dbReference type="EMBL" id="JADPUN010000211">
    <property type="protein sequence ID" value="MBF9131874.1"/>
    <property type="molecule type" value="Genomic_DNA"/>
</dbReference>
<reference evidence="2 3" key="1">
    <citation type="submission" date="2020-11" db="EMBL/GenBank/DDBJ databases">
        <title>A novel isolate from a Black sea contaminated sediment with potential to produce alkanes: Plantactinospora alkalitolerans sp. nov.</title>
        <authorList>
            <person name="Carro L."/>
            <person name="Veyisoglu A."/>
            <person name="Guven K."/>
            <person name="Schumann P."/>
            <person name="Klenk H.-P."/>
            <person name="Sahin N."/>
        </authorList>
    </citation>
    <scope>NUCLEOTIDE SEQUENCE [LARGE SCALE GENOMIC DNA]</scope>
    <source>
        <strain evidence="2 3">S1510</strain>
    </source>
</reference>
<dbReference type="RefSeq" id="WP_196203412.1">
    <property type="nucleotide sequence ID" value="NZ_JADPUN010000211.1"/>
</dbReference>
<keyword evidence="1" id="KW-0472">Membrane</keyword>
<accession>A0ABS0H135</accession>